<protein>
    <submittedName>
        <fullName evidence="4">Uncharacterized protein LOC111107531</fullName>
    </submittedName>
</protein>
<dbReference type="KEGG" id="cvn:111107531"/>
<dbReference type="OrthoDB" id="6141295at2759"/>
<dbReference type="Proteomes" id="UP000694844">
    <property type="component" value="Chromosome 8"/>
</dbReference>
<organism evidence="3 4">
    <name type="scientific">Crassostrea virginica</name>
    <name type="common">Eastern oyster</name>
    <dbReference type="NCBI Taxonomy" id="6565"/>
    <lineage>
        <taxon>Eukaryota</taxon>
        <taxon>Metazoa</taxon>
        <taxon>Spiralia</taxon>
        <taxon>Lophotrochozoa</taxon>
        <taxon>Mollusca</taxon>
        <taxon>Bivalvia</taxon>
        <taxon>Autobranchia</taxon>
        <taxon>Pteriomorphia</taxon>
        <taxon>Ostreida</taxon>
        <taxon>Ostreoidea</taxon>
        <taxon>Ostreidae</taxon>
        <taxon>Crassostrea</taxon>
    </lineage>
</organism>
<accession>A0A8B8B6Z4</accession>
<proteinExistence type="predicted"/>
<dbReference type="PROSITE" id="PS00022">
    <property type="entry name" value="EGF_1"/>
    <property type="match status" value="1"/>
</dbReference>
<evidence type="ECO:0000259" key="1">
    <source>
        <dbReference type="PROSITE" id="PS00022"/>
    </source>
</evidence>
<sequence>MTCSRYKTNYVTKYQCASGWRSHGHTECIYAVCNYHTNPLACKQTAYVMKKLGTSLEKATGSCVSPDRCVGCGMYFYSNGPICTPCPRIDNCSEMRCNDTHSSTICAICDGVKMDLPYHRAYIRSDDMKRCQQACSWRADSTRCYPGYCADGLAANCTCVAGFTGKHCEISNDREGKYSV</sequence>
<reference evidence="4" key="1">
    <citation type="submission" date="2025-08" db="UniProtKB">
        <authorList>
            <consortium name="RefSeq"/>
        </authorList>
    </citation>
    <scope>IDENTIFICATION</scope>
    <source>
        <tissue evidence="4">Whole sample</tissue>
    </source>
</reference>
<gene>
    <name evidence="4" type="primary">LOC111107531</name>
</gene>
<evidence type="ECO:0000313" key="4">
    <source>
        <dbReference type="RefSeq" id="XP_022298489.1"/>
    </source>
</evidence>
<evidence type="ECO:0000313" key="3">
    <source>
        <dbReference type="Proteomes" id="UP000694844"/>
    </source>
</evidence>
<keyword evidence="3" id="KW-1185">Reference proteome</keyword>
<name>A0A8B8B6Z4_CRAVI</name>
<dbReference type="PROSITE" id="PS01186">
    <property type="entry name" value="EGF_2"/>
    <property type="match status" value="1"/>
</dbReference>
<dbReference type="Gene3D" id="2.10.25.10">
    <property type="entry name" value="Laminin"/>
    <property type="match status" value="1"/>
</dbReference>
<feature type="domain" description="EGF-like" evidence="1 2">
    <location>
        <begin position="157"/>
        <end position="168"/>
    </location>
</feature>
<evidence type="ECO:0000259" key="2">
    <source>
        <dbReference type="PROSITE" id="PS01186"/>
    </source>
</evidence>
<dbReference type="AlphaFoldDB" id="A0A8B8B6Z4"/>
<dbReference type="RefSeq" id="XP_022298489.1">
    <property type="nucleotide sequence ID" value="XM_022442781.1"/>
</dbReference>
<dbReference type="GeneID" id="111107531"/>
<dbReference type="InterPro" id="IPR000742">
    <property type="entry name" value="EGF"/>
</dbReference>